<dbReference type="EMBL" id="CP016172">
    <property type="protein sequence ID" value="ANN79520.1"/>
    <property type="molecule type" value="Genomic_DNA"/>
</dbReference>
<evidence type="ECO:0008006" key="4">
    <source>
        <dbReference type="Google" id="ProtNLM"/>
    </source>
</evidence>
<keyword evidence="1" id="KW-0812">Transmembrane</keyword>
<dbReference type="KEGG" id="bfz:BAU07_22505"/>
<dbReference type="STRING" id="463014.BAU07_22505"/>
<feature type="transmembrane region" description="Helical" evidence="1">
    <location>
        <begin position="36"/>
        <end position="59"/>
    </location>
</feature>
<accession>A0A193GI62</accession>
<evidence type="ECO:0000313" key="3">
    <source>
        <dbReference type="Proteomes" id="UP000091926"/>
    </source>
</evidence>
<dbReference type="AlphaFoldDB" id="A0A193GI62"/>
<gene>
    <name evidence="2" type="ORF">BAU07_22505</name>
</gene>
<organism evidence="2 3">
    <name type="scientific">Bordetella flabilis</name>
    <dbReference type="NCBI Taxonomy" id="463014"/>
    <lineage>
        <taxon>Bacteria</taxon>
        <taxon>Pseudomonadati</taxon>
        <taxon>Pseudomonadota</taxon>
        <taxon>Betaproteobacteria</taxon>
        <taxon>Burkholderiales</taxon>
        <taxon>Alcaligenaceae</taxon>
        <taxon>Bordetella</taxon>
    </lineage>
</organism>
<keyword evidence="1" id="KW-1133">Transmembrane helix</keyword>
<dbReference type="RefSeq" id="WP_066662728.1">
    <property type="nucleotide sequence ID" value="NZ_CBCSCL010000042.1"/>
</dbReference>
<dbReference type="Pfam" id="PF11804">
    <property type="entry name" value="DUF3325"/>
    <property type="match status" value="1"/>
</dbReference>
<proteinExistence type="predicted"/>
<dbReference type="Proteomes" id="UP000091926">
    <property type="component" value="Chromosome"/>
</dbReference>
<keyword evidence="1" id="KW-0472">Membrane</keyword>
<sequence length="92" mass="9651">MIHLLTLCICILAFAALALAMTRHQEAIFRRELQAPIAHALRGAGWCGLALGLAIIVAGRGWALGLVAYSGHTSLAAGLVYVALVIRGRSST</sequence>
<name>A0A193GI62_9BORD</name>
<dbReference type="InterPro" id="IPR021762">
    <property type="entry name" value="DUF3325"/>
</dbReference>
<keyword evidence="3" id="KW-1185">Reference proteome</keyword>
<protein>
    <recommendedName>
        <fullName evidence="4">DUF3325 domain-containing protein</fullName>
    </recommendedName>
</protein>
<evidence type="ECO:0000313" key="2">
    <source>
        <dbReference type="EMBL" id="ANN79520.1"/>
    </source>
</evidence>
<reference evidence="2 3" key="1">
    <citation type="submission" date="2016-06" db="EMBL/GenBank/DDBJ databases">
        <title>Complete genome sequences of Bordetella bronchialis and Bordetella flabilis.</title>
        <authorList>
            <person name="LiPuma J.J."/>
            <person name="Spilker T."/>
        </authorList>
    </citation>
    <scope>NUCLEOTIDE SEQUENCE [LARGE SCALE GENOMIC DNA]</scope>
    <source>
        <strain evidence="2 3">AU10664</strain>
    </source>
</reference>
<evidence type="ECO:0000256" key="1">
    <source>
        <dbReference type="SAM" id="Phobius"/>
    </source>
</evidence>
<feature type="transmembrane region" description="Helical" evidence="1">
    <location>
        <begin position="66"/>
        <end position="86"/>
    </location>
</feature>